<gene>
    <name evidence="5" type="ORF">OOZ53_07765</name>
</gene>
<evidence type="ECO:0000256" key="4">
    <source>
        <dbReference type="RuleBase" id="RU003684"/>
    </source>
</evidence>
<dbReference type="InterPro" id="IPR006035">
    <property type="entry name" value="Ureohydrolase"/>
</dbReference>
<comment type="caution">
    <text evidence="5">The sequence shown here is derived from an EMBL/GenBank/DDBJ whole genome shotgun (WGS) entry which is preliminary data.</text>
</comment>
<accession>A0ABT4VKK1</accession>
<dbReference type="PROSITE" id="PS51409">
    <property type="entry name" value="ARGINASE_2"/>
    <property type="match status" value="1"/>
</dbReference>
<dbReference type="CDD" id="cd09990">
    <property type="entry name" value="Agmatinase-like"/>
    <property type="match status" value="1"/>
</dbReference>
<dbReference type="SUPFAM" id="SSF52768">
    <property type="entry name" value="Arginase/deacetylase"/>
    <property type="match status" value="1"/>
</dbReference>
<organism evidence="5 6">
    <name type="scientific">Hoeflea poritis</name>
    <dbReference type="NCBI Taxonomy" id="2993659"/>
    <lineage>
        <taxon>Bacteria</taxon>
        <taxon>Pseudomonadati</taxon>
        <taxon>Pseudomonadota</taxon>
        <taxon>Alphaproteobacteria</taxon>
        <taxon>Hyphomicrobiales</taxon>
        <taxon>Rhizobiaceae</taxon>
        <taxon>Hoeflea</taxon>
    </lineage>
</organism>
<protein>
    <submittedName>
        <fullName evidence="5">Agmatinase family protein</fullName>
    </submittedName>
</protein>
<dbReference type="PANTHER" id="PTHR11358:SF26">
    <property type="entry name" value="GUANIDINO ACID HYDROLASE, MITOCHONDRIAL"/>
    <property type="match status" value="1"/>
</dbReference>
<name>A0ABT4VKK1_9HYPH</name>
<evidence type="ECO:0000256" key="2">
    <source>
        <dbReference type="ARBA" id="ARBA00022723"/>
    </source>
</evidence>
<dbReference type="Pfam" id="PF00491">
    <property type="entry name" value="Arginase"/>
    <property type="match status" value="1"/>
</dbReference>
<comment type="similarity">
    <text evidence="1">Belongs to the arginase family. Agmatinase subfamily.</text>
</comment>
<dbReference type="PIRSF" id="PIRSF036979">
    <property type="entry name" value="Arginase"/>
    <property type="match status" value="1"/>
</dbReference>
<dbReference type="PANTHER" id="PTHR11358">
    <property type="entry name" value="ARGINASE/AGMATINASE"/>
    <property type="match status" value="1"/>
</dbReference>
<dbReference type="InterPro" id="IPR023696">
    <property type="entry name" value="Ureohydrolase_dom_sf"/>
</dbReference>
<dbReference type="PRINTS" id="PR00116">
    <property type="entry name" value="ARGINASE"/>
</dbReference>
<reference evidence="5" key="1">
    <citation type="submission" date="2022-11" db="EMBL/GenBank/DDBJ databases">
        <title>Hoeflea poritis sp. nov., isolated from scleractinian coral Porites lutea.</title>
        <authorList>
            <person name="Zhang G."/>
            <person name="Wei Q."/>
            <person name="Cai L."/>
        </authorList>
    </citation>
    <scope>NUCLEOTIDE SEQUENCE</scope>
    <source>
        <strain evidence="5">E7-10</strain>
    </source>
</reference>
<evidence type="ECO:0000313" key="5">
    <source>
        <dbReference type="EMBL" id="MDA4845241.1"/>
    </source>
</evidence>
<dbReference type="PROSITE" id="PS01053">
    <property type="entry name" value="ARGINASE_1"/>
    <property type="match status" value="1"/>
</dbReference>
<keyword evidence="3 4" id="KW-0378">Hydrolase</keyword>
<evidence type="ECO:0000313" key="6">
    <source>
        <dbReference type="Proteomes" id="UP001148313"/>
    </source>
</evidence>
<proteinExistence type="inferred from homology"/>
<keyword evidence="2" id="KW-0479">Metal-binding</keyword>
<keyword evidence="6" id="KW-1185">Reference proteome</keyword>
<sequence length="337" mass="36409">MLDRERQVAVTGDHIPVVRDETVTWIKDKWAPPDEDGPSDPVFGFLSVPFDFAVSHRPGCRFGPESILAALNGYTAYCADKRVSLERAGFANFGAVDIVRSFEQSYQNIRNEVAAFPNHISPIILGGDHSISDPCVRGAIDRNGGRCMGLLVIDAHFDSREPIPGKEHSGHWMHTLGDVIDYSKVAQLGINAPIYSEAYMQAAQTRGVYVATPYDIRTSGQRAVVEEAIAHVTAGTDGVYLTVDIDAVDQAFAPGTSVPNPCGLLAHEVVDMVYEIAASGYVRVFDLTEVSPPLDRDGMTSQLAAGIVMNYMAGVVQYRARTGPVLQERGGARAANG</sequence>
<dbReference type="Gene3D" id="3.40.800.10">
    <property type="entry name" value="Ureohydrolase domain"/>
    <property type="match status" value="1"/>
</dbReference>
<dbReference type="Proteomes" id="UP001148313">
    <property type="component" value="Unassembled WGS sequence"/>
</dbReference>
<evidence type="ECO:0000256" key="3">
    <source>
        <dbReference type="ARBA" id="ARBA00022801"/>
    </source>
</evidence>
<evidence type="ECO:0000256" key="1">
    <source>
        <dbReference type="ARBA" id="ARBA00009227"/>
    </source>
</evidence>
<dbReference type="RefSeq" id="WP_271088848.1">
    <property type="nucleotide sequence ID" value="NZ_JAPJZH010000004.1"/>
</dbReference>
<dbReference type="EMBL" id="JAPJZH010000004">
    <property type="protein sequence ID" value="MDA4845241.1"/>
    <property type="molecule type" value="Genomic_DNA"/>
</dbReference>
<dbReference type="InterPro" id="IPR020855">
    <property type="entry name" value="Ureohydrolase_Mn_BS"/>
</dbReference>